<feature type="domain" description="M23ase beta-sheet core" evidence="1">
    <location>
        <begin position="159"/>
        <end position="254"/>
    </location>
</feature>
<comment type="caution">
    <text evidence="2">The sequence shown here is derived from an EMBL/GenBank/DDBJ whole genome shotgun (WGS) entry which is preliminary data.</text>
</comment>
<dbReference type="Pfam" id="PF01551">
    <property type="entry name" value="Peptidase_M23"/>
    <property type="match status" value="1"/>
</dbReference>
<dbReference type="InterPro" id="IPR011055">
    <property type="entry name" value="Dup_hybrid_motif"/>
</dbReference>
<dbReference type="EMBL" id="LANA01000002">
    <property type="protein sequence ID" value="NMN68141.1"/>
    <property type="molecule type" value="Genomic_DNA"/>
</dbReference>
<sequence>MFRLLIIIAIFFSTQSFALEFQGKFIQGHFIIGKTDPGNSVLLDKKRIKISKDGYFAFGIGKDRKLDITITENNKNIVKKIKKRKYDIQRIEGLPKKKVTPPEEFYARIKKENKLIADAREIESDLQFFREKFILPVDDAIITGVYGSQRILNGIPKWPHYGLDFAQKKGTPIKAMNSGIVTLAEKDLFYTGATLIFDHGHGISTLYMHMDKIFVNVGDHVKKGDIIATVGSSGRSTGPHLDVRLNWFGARLDPATILNIQ</sequence>
<evidence type="ECO:0000313" key="2">
    <source>
        <dbReference type="EMBL" id="NMN68141.1"/>
    </source>
</evidence>
<dbReference type="Proteomes" id="UP001166004">
    <property type="component" value="Unassembled WGS sequence"/>
</dbReference>
<dbReference type="InterPro" id="IPR016047">
    <property type="entry name" value="M23ase_b-sheet_dom"/>
</dbReference>
<protein>
    <submittedName>
        <fullName evidence="2">Membrane proteins related to metalloendopeptidases</fullName>
    </submittedName>
</protein>
<name>A0ABX1T246_PELUQ</name>
<dbReference type="InterPro" id="IPR050570">
    <property type="entry name" value="Cell_wall_metabolism_enzyme"/>
</dbReference>
<evidence type="ECO:0000313" key="3">
    <source>
        <dbReference type="Proteomes" id="UP001166004"/>
    </source>
</evidence>
<dbReference type="RefSeq" id="WP_248289236.1">
    <property type="nucleotide sequence ID" value="NZ_LANA01000002.1"/>
</dbReference>
<evidence type="ECO:0000259" key="1">
    <source>
        <dbReference type="Pfam" id="PF01551"/>
    </source>
</evidence>
<keyword evidence="3" id="KW-1185">Reference proteome</keyword>
<dbReference type="Gene3D" id="2.70.70.10">
    <property type="entry name" value="Glucose Permease (Domain IIA)"/>
    <property type="match status" value="1"/>
</dbReference>
<gene>
    <name evidence="2" type="ORF">VP91_00013060</name>
</gene>
<reference evidence="2 3" key="1">
    <citation type="submission" date="2019-07" db="EMBL/GenBank/DDBJ databases">
        <title>SAR11 Genome Evolution.</title>
        <authorList>
            <person name="Giovannoni S."/>
        </authorList>
    </citation>
    <scope>NUCLEOTIDE SEQUENCE [LARGE SCALE GENOMIC DNA]</scope>
    <source>
        <strain evidence="2 3">HTCC9565</strain>
    </source>
</reference>
<dbReference type="PANTHER" id="PTHR21666:SF285">
    <property type="entry name" value="M23 FAMILY METALLOPEPTIDASE"/>
    <property type="match status" value="1"/>
</dbReference>
<accession>A0ABX1T246</accession>
<dbReference type="PANTHER" id="PTHR21666">
    <property type="entry name" value="PEPTIDASE-RELATED"/>
    <property type="match status" value="1"/>
</dbReference>
<organism evidence="2 3">
    <name type="scientific">Pelagibacter ubique</name>
    <dbReference type="NCBI Taxonomy" id="198252"/>
    <lineage>
        <taxon>Bacteria</taxon>
        <taxon>Pseudomonadati</taxon>
        <taxon>Pseudomonadota</taxon>
        <taxon>Alphaproteobacteria</taxon>
        <taxon>Candidatus Pelagibacterales</taxon>
        <taxon>Candidatus Pelagibacteraceae</taxon>
        <taxon>Candidatus Pelagibacter</taxon>
    </lineage>
</organism>
<proteinExistence type="predicted"/>
<dbReference type="SUPFAM" id="SSF51261">
    <property type="entry name" value="Duplicated hybrid motif"/>
    <property type="match status" value="1"/>
</dbReference>
<dbReference type="CDD" id="cd12797">
    <property type="entry name" value="M23_peptidase"/>
    <property type="match status" value="1"/>
</dbReference>